<name>A0A517XLJ1_9BACT</name>
<dbReference type="Proteomes" id="UP000319576">
    <property type="component" value="Chromosome"/>
</dbReference>
<evidence type="ECO:0000313" key="1">
    <source>
        <dbReference type="EMBL" id="QDU18370.1"/>
    </source>
</evidence>
<evidence type="ECO:0008006" key="3">
    <source>
        <dbReference type="Google" id="ProtNLM"/>
    </source>
</evidence>
<organism evidence="1 2">
    <name type="scientific">Urbifossiella limnaea</name>
    <dbReference type="NCBI Taxonomy" id="2528023"/>
    <lineage>
        <taxon>Bacteria</taxon>
        <taxon>Pseudomonadati</taxon>
        <taxon>Planctomycetota</taxon>
        <taxon>Planctomycetia</taxon>
        <taxon>Gemmatales</taxon>
        <taxon>Gemmataceae</taxon>
        <taxon>Urbifossiella</taxon>
    </lineage>
</organism>
<evidence type="ECO:0000313" key="2">
    <source>
        <dbReference type="Proteomes" id="UP000319576"/>
    </source>
</evidence>
<accession>A0A517XLJ1</accession>
<dbReference type="KEGG" id="uli:ETAA1_02560"/>
<keyword evidence="2" id="KW-1185">Reference proteome</keyword>
<sequence length="60" mass="6664">MMTVDAILQHVGDLTPAERADLLARLRLRYDDDGNEAAEHPTKTGIYSVDQLIARARRSG</sequence>
<gene>
    <name evidence="1" type="ORF">ETAA1_02560</name>
</gene>
<proteinExistence type="predicted"/>
<protein>
    <recommendedName>
        <fullName evidence="3">Addiction module protein</fullName>
    </recommendedName>
</protein>
<dbReference type="EMBL" id="CP036273">
    <property type="protein sequence ID" value="QDU18370.1"/>
    <property type="molecule type" value="Genomic_DNA"/>
</dbReference>
<dbReference type="AlphaFoldDB" id="A0A517XLJ1"/>
<reference evidence="1 2" key="1">
    <citation type="submission" date="2019-02" db="EMBL/GenBank/DDBJ databases">
        <title>Deep-cultivation of Planctomycetes and their phenomic and genomic characterization uncovers novel biology.</title>
        <authorList>
            <person name="Wiegand S."/>
            <person name="Jogler M."/>
            <person name="Boedeker C."/>
            <person name="Pinto D."/>
            <person name="Vollmers J."/>
            <person name="Rivas-Marin E."/>
            <person name="Kohn T."/>
            <person name="Peeters S.H."/>
            <person name="Heuer A."/>
            <person name="Rast P."/>
            <person name="Oberbeckmann S."/>
            <person name="Bunk B."/>
            <person name="Jeske O."/>
            <person name="Meyerdierks A."/>
            <person name="Storesund J.E."/>
            <person name="Kallscheuer N."/>
            <person name="Luecker S."/>
            <person name="Lage O.M."/>
            <person name="Pohl T."/>
            <person name="Merkel B.J."/>
            <person name="Hornburger P."/>
            <person name="Mueller R.-W."/>
            <person name="Bruemmer F."/>
            <person name="Labrenz M."/>
            <person name="Spormann A.M."/>
            <person name="Op den Camp H."/>
            <person name="Overmann J."/>
            <person name="Amann R."/>
            <person name="Jetten M.S.M."/>
            <person name="Mascher T."/>
            <person name="Medema M.H."/>
            <person name="Devos D.P."/>
            <person name="Kaster A.-K."/>
            <person name="Ovreas L."/>
            <person name="Rohde M."/>
            <person name="Galperin M.Y."/>
            <person name="Jogler C."/>
        </authorList>
    </citation>
    <scope>NUCLEOTIDE SEQUENCE [LARGE SCALE GENOMIC DNA]</scope>
    <source>
        <strain evidence="1 2">ETA_A1</strain>
    </source>
</reference>